<gene>
    <name evidence="3" type="ORF">M378DRAFT_14729</name>
</gene>
<dbReference type="Pfam" id="PF20231">
    <property type="entry name" value="DUF6589"/>
    <property type="match status" value="1"/>
</dbReference>
<dbReference type="Proteomes" id="UP000054549">
    <property type="component" value="Unassembled WGS sequence"/>
</dbReference>
<name>A0A0C2WS91_AMAMK</name>
<feature type="compositionally biased region" description="Polar residues" evidence="1">
    <location>
        <begin position="160"/>
        <end position="169"/>
    </location>
</feature>
<feature type="region of interest" description="Disordered" evidence="1">
    <location>
        <begin position="149"/>
        <end position="171"/>
    </location>
</feature>
<evidence type="ECO:0000313" key="4">
    <source>
        <dbReference type="Proteomes" id="UP000054549"/>
    </source>
</evidence>
<dbReference type="InterPro" id="IPR046496">
    <property type="entry name" value="DUF6589"/>
</dbReference>
<evidence type="ECO:0000259" key="2">
    <source>
        <dbReference type="Pfam" id="PF20231"/>
    </source>
</evidence>
<dbReference type="OrthoDB" id="4743193at2759"/>
<proteinExistence type="predicted"/>
<accession>A0A0C2WS91</accession>
<reference evidence="3 4" key="1">
    <citation type="submission" date="2014-04" db="EMBL/GenBank/DDBJ databases">
        <title>Evolutionary Origins and Diversification of the Mycorrhizal Mutualists.</title>
        <authorList>
            <consortium name="DOE Joint Genome Institute"/>
            <consortium name="Mycorrhizal Genomics Consortium"/>
            <person name="Kohler A."/>
            <person name="Kuo A."/>
            <person name="Nagy L.G."/>
            <person name="Floudas D."/>
            <person name="Copeland A."/>
            <person name="Barry K.W."/>
            <person name="Cichocki N."/>
            <person name="Veneault-Fourrey C."/>
            <person name="LaButti K."/>
            <person name="Lindquist E.A."/>
            <person name="Lipzen A."/>
            <person name="Lundell T."/>
            <person name="Morin E."/>
            <person name="Murat C."/>
            <person name="Riley R."/>
            <person name="Ohm R."/>
            <person name="Sun H."/>
            <person name="Tunlid A."/>
            <person name="Henrissat B."/>
            <person name="Grigoriev I.V."/>
            <person name="Hibbett D.S."/>
            <person name="Martin F."/>
        </authorList>
    </citation>
    <scope>NUCLEOTIDE SEQUENCE [LARGE SCALE GENOMIC DNA]</scope>
    <source>
        <strain evidence="3 4">Koide BX008</strain>
    </source>
</reference>
<dbReference type="InParanoid" id="A0A0C2WS91"/>
<protein>
    <recommendedName>
        <fullName evidence="2">DUF6589 domain-containing protein</fullName>
    </recommendedName>
</protein>
<evidence type="ECO:0000313" key="3">
    <source>
        <dbReference type="EMBL" id="KIL59611.1"/>
    </source>
</evidence>
<dbReference type="EMBL" id="KN818313">
    <property type="protein sequence ID" value="KIL59611.1"/>
    <property type="molecule type" value="Genomic_DNA"/>
</dbReference>
<keyword evidence="4" id="KW-1185">Reference proteome</keyword>
<feature type="domain" description="DUF6589" evidence="2">
    <location>
        <begin position="353"/>
        <end position="749"/>
    </location>
</feature>
<organism evidence="3 4">
    <name type="scientific">Amanita muscaria (strain Koide BX008)</name>
    <dbReference type="NCBI Taxonomy" id="946122"/>
    <lineage>
        <taxon>Eukaryota</taxon>
        <taxon>Fungi</taxon>
        <taxon>Dikarya</taxon>
        <taxon>Basidiomycota</taxon>
        <taxon>Agaricomycotina</taxon>
        <taxon>Agaricomycetes</taxon>
        <taxon>Agaricomycetidae</taxon>
        <taxon>Agaricales</taxon>
        <taxon>Pluteineae</taxon>
        <taxon>Amanitaceae</taxon>
        <taxon>Amanita</taxon>
    </lineage>
</organism>
<dbReference type="STRING" id="946122.A0A0C2WS91"/>
<dbReference type="HOGENOM" id="CLU_009487_0_0_1"/>
<evidence type="ECO:0000256" key="1">
    <source>
        <dbReference type="SAM" id="MobiDB-lite"/>
    </source>
</evidence>
<dbReference type="AlphaFoldDB" id="A0A0C2WS91"/>
<sequence>MDDPRPLAVSVLKDYGPVIQVLNENNLSLVDFITALLSEKRFKAHALTKDLLQNSETILVHILSHTRVPESAQNRACMLVERIYAHEIRNLDIEDFCLDEMSLEYIKTAPRIWSLLDALLGVRARRKSSLLLDLATGEGQNISERLATTEARDEQRLEGGSTSLACTSPDTEHVQEESRKNALSQIKKTVIVSMLMQGANRKANTFASIFGIFLHSCRTPQRVIIALQRMGLCIGRTTIHSAINSLLINTSEKLLELGKTGCIALAYDNFDVDLKTSTPVVEKTGDSLRHLTSGLMFVLQHGVKSEDLRFSDYLWQRSEYNPVNIGKPLSRKTYYDLLELCHEDGDADIEDSREIFNTWVFLRDLVEHVDGFDNLRTQLKEPDVIEQIPVAKTDIYPAYAMDVNNSTVSGNIQAIELLMAQVGYGSPDDEDAIDIGESVMLIHGDLGTGERINSILKRRSIEDRPWERFQYAKFCPGFFHVNMACAETLWRITLKLALAQVDETCVMKDLAILRPKETRRISSKFEFRCVHQAIKHIGIARRLDCWRNALQKKYPQFKSLEEFAKTNPKLTDLRAIAKELVTDYVANYKLCSLRMKSESERDEQYENAALVQQYFLLYEELSYSMNAGDIGRLERCLLPWILLFKATGKHKYATAMEKFLVDTHFNCPEPLRHAIRYNILVNPTGKPGKFRGVDWVVESYNCEIKVNHGGQGSNRTVERMITESALIGTFKMINESIESNLMLYTTAAHGDPNMQKTFAELRRNLSQNSPHIFIPGRKSHHCIPDMLNKGAELLCAKYCGDVVNTDSEGADDDDTELRPEFEDLAVELV</sequence>